<evidence type="ECO:0000313" key="4">
    <source>
        <dbReference type="Proteomes" id="UP000185146"/>
    </source>
</evidence>
<evidence type="ECO:0000313" key="3">
    <source>
        <dbReference type="EMBL" id="APO85135.1"/>
    </source>
</evidence>
<dbReference type="Pfam" id="PF15978">
    <property type="entry name" value="TnsD"/>
    <property type="match status" value="1"/>
</dbReference>
<protein>
    <submittedName>
        <fullName evidence="3">Uncharacterized protein</fullName>
    </submittedName>
</protein>
<reference evidence="3 4" key="1">
    <citation type="submission" date="2016-12" db="EMBL/GenBank/DDBJ databases">
        <title>Draft Genome Sequence of Mercury Resistant Pseudomonas DRA525.</title>
        <authorList>
            <person name="Drace K.M."/>
        </authorList>
    </citation>
    <scope>NUCLEOTIDE SEQUENCE [LARGE SCALE GENOMIC DNA]</scope>
    <source>
        <strain evidence="3 4">DRA525</strain>
    </source>
</reference>
<evidence type="ECO:0000259" key="1">
    <source>
        <dbReference type="Pfam" id="PF06527"/>
    </source>
</evidence>
<proteinExistence type="predicted"/>
<name>A0A1L5PYH1_PSEPU</name>
<sequence length="490" mass="55690">MDRLHWFPQPFPDESLYSLAVRYHRLSSNDSYRRSSQELFGAYSRTCGSILPCCLGALSQRLASAYSVEHLIDRFTLLPLYEPFLNDTKSKAARIAMTGTDGTGLKMSLGLTASGFLKHASFRYCERCVEEDIQNCGLAYWHRIHQAMGTCICPLHGEVLCGTMFPDGADWRCMLFPAEATGSPVMRAPGESSAAVVGEMQFWGLEHPADVQNLLTGNFLQHRLDEMGFLKAGRVREQVLRSFLTPRLLCSPRANEFQELSCSWDWVLGVLRPRGAVVQPLKFYFLCWLLEADLEHLKSFHPRADARSGEAARGNDTRPLIKDGEIEARREAFSSSKNVKCHDKPGYQWLYRHDKEWLAQYVSAHPFIRVRTGLVDWHARDAALARDLLIARDQILSTQGKPKKVTRAALSRKVARSHDFLRVPDKFPISTLLMKDILESDHDHQVRKIRWAVRHYFLSERSAISVVYRLAGIRLSHVTDEEVLGILSTV</sequence>
<evidence type="ECO:0000259" key="2">
    <source>
        <dbReference type="Pfam" id="PF15978"/>
    </source>
</evidence>
<dbReference type="InterPro" id="IPR009492">
    <property type="entry name" value="TniQ"/>
</dbReference>
<dbReference type="EMBL" id="CP018743">
    <property type="protein sequence ID" value="APO85135.1"/>
    <property type="molecule type" value="Genomic_DNA"/>
</dbReference>
<dbReference type="Pfam" id="PF06527">
    <property type="entry name" value="TniQ"/>
    <property type="match status" value="1"/>
</dbReference>
<organism evidence="3 4">
    <name type="scientific">Pseudomonas putida</name>
    <name type="common">Arthrobacter siderocapsulatus</name>
    <dbReference type="NCBI Taxonomy" id="303"/>
    <lineage>
        <taxon>Bacteria</taxon>
        <taxon>Pseudomonadati</taxon>
        <taxon>Pseudomonadota</taxon>
        <taxon>Gammaproteobacteria</taxon>
        <taxon>Pseudomonadales</taxon>
        <taxon>Pseudomonadaceae</taxon>
        <taxon>Pseudomonas</taxon>
    </lineage>
</organism>
<dbReference type="AlphaFoldDB" id="A0A1L5PYH1"/>
<dbReference type="RefSeq" id="WP_075046816.1">
    <property type="nucleotide sequence ID" value="NZ_CP018743.1"/>
</dbReference>
<dbReference type="InterPro" id="IPR032750">
    <property type="entry name" value="TnsD_C"/>
</dbReference>
<feature type="domain" description="TniQ" evidence="1">
    <location>
        <begin position="6"/>
        <end position="160"/>
    </location>
</feature>
<feature type="domain" description="Transposon Tn7 transposition protein TnsD C-terminal" evidence="2">
    <location>
        <begin position="334"/>
        <end position="430"/>
    </location>
</feature>
<gene>
    <name evidence="3" type="ORF">BL240_28275</name>
</gene>
<accession>A0A1L5PYH1</accession>
<dbReference type="Proteomes" id="UP000185146">
    <property type="component" value="Chromosome"/>
</dbReference>